<reference evidence="2 3" key="1">
    <citation type="submission" date="2013-07" db="EMBL/GenBank/DDBJ databases">
        <authorList>
            <person name="Weinstock G."/>
            <person name="Sodergren E."/>
            <person name="Wylie T."/>
            <person name="Fulton L."/>
            <person name="Fulton R."/>
            <person name="Fronick C."/>
            <person name="O'Laughlin M."/>
            <person name="Godfrey J."/>
            <person name="Miner T."/>
            <person name="Herter B."/>
            <person name="Appelbaum E."/>
            <person name="Cordes M."/>
            <person name="Lek S."/>
            <person name="Wollam A."/>
            <person name="Pepin K.H."/>
            <person name="Palsikar V.B."/>
            <person name="Mitreva M."/>
            <person name="Wilson R.K."/>
        </authorList>
    </citation>
    <scope>NUCLEOTIDE SEQUENCE [LARGE SCALE GENOMIC DNA]</scope>
    <source>
        <strain evidence="2 3">ATCC 14940</strain>
    </source>
</reference>
<comment type="caution">
    <text evidence="2">The sequence shown here is derived from an EMBL/GenBank/DDBJ whole genome shotgun (WGS) entry which is preliminary data.</text>
</comment>
<evidence type="ECO:0000256" key="1">
    <source>
        <dbReference type="SAM" id="MobiDB-lite"/>
    </source>
</evidence>
<dbReference type="EMBL" id="AWSU01000040">
    <property type="protein sequence ID" value="ERI80028.1"/>
    <property type="molecule type" value="Genomic_DNA"/>
</dbReference>
<evidence type="ECO:0000313" key="2">
    <source>
        <dbReference type="EMBL" id="ERI80028.1"/>
    </source>
</evidence>
<feature type="region of interest" description="Disordered" evidence="1">
    <location>
        <begin position="41"/>
        <end position="63"/>
    </location>
</feature>
<dbReference type="Proteomes" id="UP000016491">
    <property type="component" value="Unassembled WGS sequence"/>
</dbReference>
<sequence>MDGRRDTFGTEDDEKLVRSLLYTAGEWGYRFTIREQYAKKNTERGGEVNRRETEQDTRFLQKN</sequence>
<dbReference type="AlphaFoldDB" id="A0ABC9U2L6"/>
<proteinExistence type="predicted"/>
<organism evidence="2 3">
    <name type="scientific">[Clostridium] symbiosum ATCC 14940</name>
    <dbReference type="NCBI Taxonomy" id="411472"/>
    <lineage>
        <taxon>Bacteria</taxon>
        <taxon>Bacillati</taxon>
        <taxon>Bacillota</taxon>
        <taxon>Clostridia</taxon>
        <taxon>Lachnospirales</taxon>
        <taxon>Lachnospiraceae</taxon>
        <taxon>Otoolea</taxon>
    </lineage>
</organism>
<name>A0ABC9U2L6_CLOSY</name>
<evidence type="ECO:0000313" key="3">
    <source>
        <dbReference type="Proteomes" id="UP000016491"/>
    </source>
</evidence>
<accession>A0ABC9U2L6</accession>
<protein>
    <submittedName>
        <fullName evidence="2">Uncharacterized protein</fullName>
    </submittedName>
</protein>
<gene>
    <name evidence="2" type="ORF">CLOSYM_00500</name>
</gene>